<evidence type="ECO:0000256" key="10">
    <source>
        <dbReference type="ARBA" id="ARBA00023237"/>
    </source>
</evidence>
<keyword evidence="10" id="KW-0998">Cell outer membrane</keyword>
<comment type="subunit">
    <text evidence="2">Homotrimer.</text>
</comment>
<dbReference type="PRINTS" id="PR00182">
    <property type="entry name" value="ECOLNEIPORIN"/>
</dbReference>
<name>A0A2S0MIX2_9BURK</name>
<evidence type="ECO:0000256" key="8">
    <source>
        <dbReference type="ARBA" id="ARBA00023114"/>
    </source>
</evidence>
<evidence type="ECO:0000256" key="1">
    <source>
        <dbReference type="ARBA" id="ARBA00004571"/>
    </source>
</evidence>
<dbReference type="GO" id="GO:0015288">
    <property type="term" value="F:porin activity"/>
    <property type="evidence" value="ECO:0007669"/>
    <property type="project" value="UniProtKB-KW"/>
</dbReference>
<evidence type="ECO:0000313" key="13">
    <source>
        <dbReference type="EMBL" id="AVO35806.1"/>
    </source>
</evidence>
<keyword evidence="4" id="KW-1134">Transmembrane beta strand</keyword>
<evidence type="ECO:0000256" key="7">
    <source>
        <dbReference type="ARBA" id="ARBA00023065"/>
    </source>
</evidence>
<evidence type="ECO:0000259" key="12">
    <source>
        <dbReference type="Pfam" id="PF13609"/>
    </source>
</evidence>
<dbReference type="InterPro" id="IPR001702">
    <property type="entry name" value="Porin_Gram-ve"/>
</dbReference>
<keyword evidence="14" id="KW-1185">Reference proteome</keyword>
<keyword evidence="3" id="KW-0813">Transport</keyword>
<organism evidence="13 14">
    <name type="scientific">Ottowia oryzae</name>
    <dbReference type="NCBI Taxonomy" id="2109914"/>
    <lineage>
        <taxon>Bacteria</taxon>
        <taxon>Pseudomonadati</taxon>
        <taxon>Pseudomonadota</taxon>
        <taxon>Betaproteobacteria</taxon>
        <taxon>Burkholderiales</taxon>
        <taxon>Comamonadaceae</taxon>
        <taxon>Ottowia</taxon>
    </lineage>
</organism>
<evidence type="ECO:0000313" key="14">
    <source>
        <dbReference type="Proteomes" id="UP000239709"/>
    </source>
</evidence>
<dbReference type="KEGG" id="otk:C6570_17455"/>
<protein>
    <recommendedName>
        <fullName evidence="12">Porin domain-containing protein</fullName>
    </recommendedName>
</protein>
<feature type="domain" description="Porin" evidence="12">
    <location>
        <begin position="8"/>
        <end position="322"/>
    </location>
</feature>
<dbReference type="InterPro" id="IPR023614">
    <property type="entry name" value="Porin_dom_sf"/>
</dbReference>
<evidence type="ECO:0000256" key="6">
    <source>
        <dbReference type="ARBA" id="ARBA00022729"/>
    </source>
</evidence>
<dbReference type="Gene3D" id="2.40.160.10">
    <property type="entry name" value="Porin"/>
    <property type="match status" value="1"/>
</dbReference>
<dbReference type="OrthoDB" id="6975458at2"/>
<dbReference type="Pfam" id="PF13609">
    <property type="entry name" value="Porin_4"/>
    <property type="match status" value="1"/>
</dbReference>
<dbReference type="SUPFAM" id="SSF56935">
    <property type="entry name" value="Porins"/>
    <property type="match status" value="1"/>
</dbReference>
<dbReference type="GO" id="GO:0009279">
    <property type="term" value="C:cell outer membrane"/>
    <property type="evidence" value="ECO:0007669"/>
    <property type="project" value="UniProtKB-SubCell"/>
</dbReference>
<sequence>MKKTLVSLAVLAAASGSAMAQSSVTLYGTADAGVGKFQGGKVGMQTNSFVNTSDSFIGFRGTEDMGGGLKAGFQFESSINLRDGSTDQASGNLTKTMYQRAANVWLGGNWGTVRLGRAYTPSRNALAAWDLLGYGRNSALVNAYGAPGNVEERNNSQISYKTPDLGGFAAELGYVLKPDNGGNAKVDLGLTYVNGPLRAGISYNKQKNSKANYAVGAQYSFGMFALAAGYHSMAGGTYYDDSTHLPIQGSVGTARGFTLGGKVNFGAASFLVNVARDTKSEYEVNGVHFKGKKRTDGVVEGRYAFSKRTFVYANYVRYDGGNNYGIGMRHDF</sequence>
<evidence type="ECO:0000256" key="9">
    <source>
        <dbReference type="ARBA" id="ARBA00023136"/>
    </source>
</evidence>
<dbReference type="CDD" id="cd00342">
    <property type="entry name" value="gram_neg_porins"/>
    <property type="match status" value="1"/>
</dbReference>
<dbReference type="PANTHER" id="PTHR34501">
    <property type="entry name" value="PROTEIN YDDL-RELATED"/>
    <property type="match status" value="1"/>
</dbReference>
<keyword evidence="8" id="KW-0626">Porin</keyword>
<gene>
    <name evidence="13" type="ORF">C6570_17455</name>
</gene>
<comment type="subcellular location">
    <subcellularLocation>
        <location evidence="1">Cell outer membrane</location>
        <topology evidence="1">Multi-pass membrane protein</topology>
    </subcellularLocation>
</comment>
<keyword evidence="6 11" id="KW-0732">Signal</keyword>
<dbReference type="EMBL" id="CP027666">
    <property type="protein sequence ID" value="AVO35806.1"/>
    <property type="molecule type" value="Genomic_DNA"/>
</dbReference>
<keyword evidence="5" id="KW-0812">Transmembrane</keyword>
<feature type="signal peptide" evidence="11">
    <location>
        <begin position="1"/>
        <end position="20"/>
    </location>
</feature>
<keyword evidence="7" id="KW-0406">Ion transport</keyword>
<keyword evidence="9" id="KW-0472">Membrane</keyword>
<dbReference type="InterPro" id="IPR050298">
    <property type="entry name" value="Gram-neg_bact_OMP"/>
</dbReference>
<evidence type="ECO:0000256" key="5">
    <source>
        <dbReference type="ARBA" id="ARBA00022692"/>
    </source>
</evidence>
<dbReference type="Proteomes" id="UP000239709">
    <property type="component" value="Chromosome"/>
</dbReference>
<feature type="chain" id="PRO_5015646837" description="Porin domain-containing protein" evidence="11">
    <location>
        <begin position="21"/>
        <end position="332"/>
    </location>
</feature>
<proteinExistence type="predicted"/>
<accession>A0A2S0MIX2</accession>
<dbReference type="AlphaFoldDB" id="A0A2S0MIX2"/>
<dbReference type="GO" id="GO:0046930">
    <property type="term" value="C:pore complex"/>
    <property type="evidence" value="ECO:0007669"/>
    <property type="project" value="UniProtKB-KW"/>
</dbReference>
<evidence type="ECO:0000256" key="4">
    <source>
        <dbReference type="ARBA" id="ARBA00022452"/>
    </source>
</evidence>
<dbReference type="PANTHER" id="PTHR34501:SF9">
    <property type="entry name" value="MAJOR OUTER MEMBRANE PROTEIN P.IA"/>
    <property type="match status" value="1"/>
</dbReference>
<evidence type="ECO:0000256" key="2">
    <source>
        <dbReference type="ARBA" id="ARBA00011233"/>
    </source>
</evidence>
<dbReference type="InterPro" id="IPR033900">
    <property type="entry name" value="Gram_neg_porin_domain"/>
</dbReference>
<evidence type="ECO:0000256" key="3">
    <source>
        <dbReference type="ARBA" id="ARBA00022448"/>
    </source>
</evidence>
<reference evidence="13 14" key="1">
    <citation type="submission" date="2018-03" db="EMBL/GenBank/DDBJ databases">
        <title>Genome sequencing of Ottowia sp.</title>
        <authorList>
            <person name="Kim S.-J."/>
            <person name="Heo J."/>
            <person name="Kwon S.-W."/>
        </authorList>
    </citation>
    <scope>NUCLEOTIDE SEQUENCE [LARGE SCALE GENOMIC DNA]</scope>
    <source>
        <strain evidence="13 14">KADR8-3</strain>
    </source>
</reference>
<dbReference type="RefSeq" id="WP_106704350.1">
    <property type="nucleotide sequence ID" value="NZ_CP027666.1"/>
</dbReference>
<evidence type="ECO:0000256" key="11">
    <source>
        <dbReference type="SAM" id="SignalP"/>
    </source>
</evidence>
<dbReference type="GO" id="GO:0034220">
    <property type="term" value="P:monoatomic ion transmembrane transport"/>
    <property type="evidence" value="ECO:0007669"/>
    <property type="project" value="InterPro"/>
</dbReference>